<reference evidence="2" key="1">
    <citation type="journal article" date="2020" name="mSystems">
        <title>Genome- and Community-Level Interaction Insights into Carbon Utilization and Element Cycling Functions of Hydrothermarchaeota in Hydrothermal Sediment.</title>
        <authorList>
            <person name="Zhou Z."/>
            <person name="Liu Y."/>
            <person name="Xu W."/>
            <person name="Pan J."/>
            <person name="Luo Z.H."/>
            <person name="Li M."/>
        </authorList>
    </citation>
    <scope>NUCLEOTIDE SEQUENCE [LARGE SCALE GENOMIC DNA]</scope>
    <source>
        <strain evidence="2">HyVt-527</strain>
    </source>
</reference>
<evidence type="ECO:0000256" key="1">
    <source>
        <dbReference type="PROSITE-ProRule" id="PRU00339"/>
    </source>
</evidence>
<evidence type="ECO:0000313" key="2">
    <source>
        <dbReference type="EMBL" id="HHJ52910.1"/>
    </source>
</evidence>
<sequence length="328" mass="37008">MPAKKIFVFGLSLFVMTLLLTFCSTKTVVMTVMRPAEVNLKNYPKIAFGDFTNPAGRVDRHARDVAEILTARLIATGRFDVVDREHLKTILKEQTLAASGLIDESSAPELGRLLGASALIFGRIQTDHYQEKVSKDKPYKDKKKRTHQRHHRYGTYRFTVAVKIIDVQTGKILTVKEIDVEEKAHTSALDKPAPPIDRQALYKRCLDKVALRFEHLVAPYKQKVRAAFVMDDQLPGAKKAVGLFKAGEWDTGLELLKQEVSKPGLKPEVQAKAFYNLGLAQMYLGQHDQAIVNLKKALSLKPDESRYQKALKQAKAEKEEAERLKEQL</sequence>
<dbReference type="Pfam" id="PF03783">
    <property type="entry name" value="CsgG"/>
    <property type="match status" value="1"/>
</dbReference>
<dbReference type="Proteomes" id="UP000886124">
    <property type="component" value="Unassembled WGS sequence"/>
</dbReference>
<dbReference type="InterPro" id="IPR011990">
    <property type="entry name" value="TPR-like_helical_dom_sf"/>
</dbReference>
<dbReference type="Gene3D" id="1.25.40.10">
    <property type="entry name" value="Tetratricopeptide repeat domain"/>
    <property type="match status" value="1"/>
</dbReference>
<dbReference type="InterPro" id="IPR005534">
    <property type="entry name" value="Curli_assmbl/transp-comp_CsgG"/>
</dbReference>
<organism evidence="2">
    <name type="scientific">Caldithrix abyssi</name>
    <dbReference type="NCBI Taxonomy" id="187145"/>
    <lineage>
        <taxon>Bacteria</taxon>
        <taxon>Pseudomonadati</taxon>
        <taxon>Calditrichota</taxon>
        <taxon>Calditrichia</taxon>
        <taxon>Calditrichales</taxon>
        <taxon>Calditrichaceae</taxon>
        <taxon>Caldithrix</taxon>
    </lineage>
</organism>
<dbReference type="Gene3D" id="3.40.50.10610">
    <property type="entry name" value="ABC-type transport auxiliary lipoprotein component"/>
    <property type="match status" value="1"/>
</dbReference>
<dbReference type="GO" id="GO:0030288">
    <property type="term" value="C:outer membrane-bounded periplasmic space"/>
    <property type="evidence" value="ECO:0007669"/>
    <property type="project" value="InterPro"/>
</dbReference>
<dbReference type="SMART" id="SM00028">
    <property type="entry name" value="TPR"/>
    <property type="match status" value="1"/>
</dbReference>
<protein>
    <submittedName>
        <fullName evidence="2">Tetratricopeptide repeat protein</fullName>
    </submittedName>
</protein>
<keyword evidence="1" id="KW-0802">TPR repeat</keyword>
<dbReference type="Pfam" id="PF00515">
    <property type="entry name" value="TPR_1"/>
    <property type="match status" value="1"/>
</dbReference>
<accession>A0A7V5PQI6</accession>
<feature type="repeat" description="TPR" evidence="1">
    <location>
        <begin position="271"/>
        <end position="304"/>
    </location>
</feature>
<comment type="caution">
    <text evidence="2">The sequence shown here is derived from an EMBL/GenBank/DDBJ whole genome shotgun (WGS) entry which is preliminary data.</text>
</comment>
<dbReference type="PROSITE" id="PS50293">
    <property type="entry name" value="TPR_REGION"/>
    <property type="match status" value="1"/>
</dbReference>
<gene>
    <name evidence="2" type="ORF">ENJ89_06925</name>
</gene>
<dbReference type="InterPro" id="IPR019734">
    <property type="entry name" value="TPR_rpt"/>
</dbReference>
<dbReference type="EMBL" id="DROD01000459">
    <property type="protein sequence ID" value="HHJ52910.1"/>
    <property type="molecule type" value="Genomic_DNA"/>
</dbReference>
<name>A0A7V5PQI6_CALAY</name>
<dbReference type="SUPFAM" id="SSF48452">
    <property type="entry name" value="TPR-like"/>
    <property type="match status" value="1"/>
</dbReference>
<dbReference type="AlphaFoldDB" id="A0A7V5PQI6"/>
<proteinExistence type="predicted"/>
<dbReference type="PROSITE" id="PS50005">
    <property type="entry name" value="TPR"/>
    <property type="match status" value="1"/>
</dbReference>